<proteinExistence type="predicted"/>
<dbReference type="HOGENOM" id="CLU_057834_1_0_9"/>
<dbReference type="EMBL" id="AGYG01000009">
    <property type="protein sequence ID" value="ENZ41843.1"/>
    <property type="molecule type" value="Genomic_DNA"/>
</dbReference>
<dbReference type="SUPFAM" id="SSF74650">
    <property type="entry name" value="Galactose mutarotase-like"/>
    <property type="match status" value="1"/>
</dbReference>
<dbReference type="Gene3D" id="2.70.98.10">
    <property type="match status" value="1"/>
</dbReference>
<dbReference type="GO" id="GO:0005975">
    <property type="term" value="P:carbohydrate metabolic process"/>
    <property type="evidence" value="ECO:0007669"/>
    <property type="project" value="InterPro"/>
</dbReference>
<sequence length="293" mass="33938">MKWTLHNFYLNVEFSDVGGALSSIKDQEGTEYLWEGNPVYWSGQAPVLFPICGSLRNDEARFLNGETTRMPRHGIVRKNTFSCDFCNEDTIQFSIKSDETMYQKFPFHFKLVISYHLAGKKITVRYSVMNEDTREMPFFIGGHPGFKCPILPGERFEDYQIEFEKEENLQIPEPVTSTGLININRRRPLLHNSHVLPLTHQLFYEDALILDQLLSRRVRLCHRDNKRGVEIEFQEFPYLMLWSTANDGPFVAIEPWSGLSTCDDEDDIFEHKRGITKAAPGEMKQLAFSVTVL</sequence>
<evidence type="ECO:0000313" key="1">
    <source>
        <dbReference type="EMBL" id="ENZ41843.1"/>
    </source>
</evidence>
<name>R0AZE9_9FIRM</name>
<protein>
    <recommendedName>
        <fullName evidence="3">Protein lacX</fullName>
    </recommendedName>
</protein>
<gene>
    <name evidence="1" type="ORF">HMPREF1097_01219</name>
</gene>
<dbReference type="GO" id="GO:0016853">
    <property type="term" value="F:isomerase activity"/>
    <property type="evidence" value="ECO:0007669"/>
    <property type="project" value="InterPro"/>
</dbReference>
<organism evidence="1 2">
    <name type="scientific">Enterocloster bolteae 90B8</name>
    <dbReference type="NCBI Taxonomy" id="997897"/>
    <lineage>
        <taxon>Bacteria</taxon>
        <taxon>Bacillati</taxon>
        <taxon>Bacillota</taxon>
        <taxon>Clostridia</taxon>
        <taxon>Lachnospirales</taxon>
        <taxon>Lachnospiraceae</taxon>
        <taxon>Enterocloster</taxon>
    </lineage>
</organism>
<dbReference type="AlphaFoldDB" id="R0AZE9"/>
<dbReference type="CDD" id="cd09024">
    <property type="entry name" value="Aldose_epim_lacX"/>
    <property type="match status" value="1"/>
</dbReference>
<accession>R0AZE9</accession>
<dbReference type="InterPro" id="IPR037481">
    <property type="entry name" value="LacX"/>
</dbReference>
<dbReference type="InterPro" id="IPR008183">
    <property type="entry name" value="Aldose_1/G6P_1-epimerase"/>
</dbReference>
<dbReference type="InterPro" id="IPR014718">
    <property type="entry name" value="GH-type_carb-bd"/>
</dbReference>
<evidence type="ECO:0000313" key="2">
    <source>
        <dbReference type="Proteomes" id="UP000013041"/>
    </source>
</evidence>
<dbReference type="InterPro" id="IPR011013">
    <property type="entry name" value="Gal_mutarotase_sf_dom"/>
</dbReference>
<dbReference type="Proteomes" id="UP000013041">
    <property type="component" value="Unassembled WGS sequence"/>
</dbReference>
<evidence type="ECO:0008006" key="3">
    <source>
        <dbReference type="Google" id="ProtNLM"/>
    </source>
</evidence>
<dbReference type="RefSeq" id="WP_002571490.1">
    <property type="nucleotide sequence ID" value="NZ_KB851149.1"/>
</dbReference>
<dbReference type="PATRIC" id="fig|997897.5.peg.1298"/>
<reference evidence="1 2" key="1">
    <citation type="submission" date="2013-01" db="EMBL/GenBank/DDBJ databases">
        <title>The Genome Sequence of Clostridium bolteae 90B8.</title>
        <authorList>
            <consortium name="The Broad Institute Genome Sequencing Platform"/>
            <person name="Earl A."/>
            <person name="Ward D."/>
            <person name="Feldgarden M."/>
            <person name="Gevers D."/>
            <person name="Courvalin P."/>
            <person name="Lambert T."/>
            <person name="Walker B."/>
            <person name="Young S.K."/>
            <person name="Zeng Q."/>
            <person name="Gargeya S."/>
            <person name="Fitzgerald M."/>
            <person name="Haas B."/>
            <person name="Abouelleil A."/>
            <person name="Alvarado L."/>
            <person name="Arachchi H.M."/>
            <person name="Berlin A.M."/>
            <person name="Chapman S.B."/>
            <person name="Dewar J."/>
            <person name="Goldberg J."/>
            <person name="Griggs A."/>
            <person name="Gujja S."/>
            <person name="Hansen M."/>
            <person name="Howarth C."/>
            <person name="Imamovic A."/>
            <person name="Larimer J."/>
            <person name="McCowan C."/>
            <person name="Murphy C."/>
            <person name="Neiman D."/>
            <person name="Pearson M."/>
            <person name="Priest M."/>
            <person name="Roberts A."/>
            <person name="Saif S."/>
            <person name="Shea T."/>
            <person name="Sisk P."/>
            <person name="Sykes S."/>
            <person name="Wortman J."/>
            <person name="Nusbaum C."/>
            <person name="Birren B."/>
        </authorList>
    </citation>
    <scope>NUCLEOTIDE SEQUENCE [LARGE SCALE GENOMIC DNA]</scope>
    <source>
        <strain evidence="1 2">90B8</strain>
    </source>
</reference>
<dbReference type="GO" id="GO:0030246">
    <property type="term" value="F:carbohydrate binding"/>
    <property type="evidence" value="ECO:0007669"/>
    <property type="project" value="InterPro"/>
</dbReference>
<comment type="caution">
    <text evidence="1">The sequence shown here is derived from an EMBL/GenBank/DDBJ whole genome shotgun (WGS) entry which is preliminary data.</text>
</comment>
<dbReference type="Pfam" id="PF01263">
    <property type="entry name" value="Aldose_epim"/>
    <property type="match status" value="1"/>
</dbReference>